<keyword evidence="2 7" id="KW-0813">Transport</keyword>
<feature type="domain" description="ABC transmembrane type-1" evidence="9">
    <location>
        <begin position="96"/>
        <end position="306"/>
    </location>
</feature>
<dbReference type="PANTHER" id="PTHR43163:SF9">
    <property type="entry name" value="ABC TRANSPORTER PERMEASE PROTEIN"/>
    <property type="match status" value="1"/>
</dbReference>
<protein>
    <submittedName>
        <fullName evidence="10">ABC transporter permease</fullName>
    </submittedName>
</protein>
<proteinExistence type="inferred from homology"/>
<keyword evidence="8" id="KW-0732">Signal</keyword>
<keyword evidence="6 7" id="KW-0472">Membrane</keyword>
<keyword evidence="4 7" id="KW-0812">Transmembrane</keyword>
<dbReference type="InterPro" id="IPR000515">
    <property type="entry name" value="MetI-like"/>
</dbReference>
<dbReference type="InterPro" id="IPR035906">
    <property type="entry name" value="MetI-like_sf"/>
</dbReference>
<dbReference type="CDD" id="cd06261">
    <property type="entry name" value="TM_PBP2"/>
    <property type="match status" value="1"/>
</dbReference>
<evidence type="ECO:0000256" key="5">
    <source>
        <dbReference type="ARBA" id="ARBA00022989"/>
    </source>
</evidence>
<evidence type="ECO:0000256" key="4">
    <source>
        <dbReference type="ARBA" id="ARBA00022692"/>
    </source>
</evidence>
<name>A0A4R5PM01_9HYPH</name>
<reference evidence="10 11" key="1">
    <citation type="journal article" date="2013" name="Int. J. Syst. Evol. Microbiol.">
        <title>Hoeflea suaedae sp. nov., an endophytic bacterium isolated from the root of the halophyte Suaeda maritima.</title>
        <authorList>
            <person name="Chung E.J."/>
            <person name="Park J.A."/>
            <person name="Pramanik P."/>
            <person name="Bibi F."/>
            <person name="Jeon C.O."/>
            <person name="Chung Y.R."/>
        </authorList>
    </citation>
    <scope>NUCLEOTIDE SEQUENCE [LARGE SCALE GENOMIC DNA]</scope>
    <source>
        <strain evidence="10 11">YC6898</strain>
    </source>
</reference>
<keyword evidence="3" id="KW-1003">Cell membrane</keyword>
<dbReference type="SUPFAM" id="SSF161098">
    <property type="entry name" value="MetI-like"/>
    <property type="match status" value="1"/>
</dbReference>
<feature type="transmembrane region" description="Helical" evidence="7">
    <location>
        <begin position="287"/>
        <end position="313"/>
    </location>
</feature>
<feature type="chain" id="PRO_5020830794" evidence="8">
    <location>
        <begin position="26"/>
        <end position="323"/>
    </location>
</feature>
<evidence type="ECO:0000256" key="7">
    <source>
        <dbReference type="RuleBase" id="RU363032"/>
    </source>
</evidence>
<feature type="transmembrane region" description="Helical" evidence="7">
    <location>
        <begin position="135"/>
        <end position="163"/>
    </location>
</feature>
<dbReference type="InterPro" id="IPR045621">
    <property type="entry name" value="BPD_transp_1_N"/>
</dbReference>
<organism evidence="10 11">
    <name type="scientific">Pseudohoeflea suaedae</name>
    <dbReference type="NCBI Taxonomy" id="877384"/>
    <lineage>
        <taxon>Bacteria</taxon>
        <taxon>Pseudomonadati</taxon>
        <taxon>Pseudomonadota</taxon>
        <taxon>Alphaproteobacteria</taxon>
        <taxon>Hyphomicrobiales</taxon>
        <taxon>Rhizobiaceae</taxon>
        <taxon>Pseudohoeflea</taxon>
    </lineage>
</organism>
<keyword evidence="11" id="KW-1185">Reference proteome</keyword>
<accession>A0A4R5PM01</accession>
<dbReference type="Pfam" id="PF00528">
    <property type="entry name" value="BPD_transp_1"/>
    <property type="match status" value="1"/>
</dbReference>
<evidence type="ECO:0000256" key="1">
    <source>
        <dbReference type="ARBA" id="ARBA00004651"/>
    </source>
</evidence>
<comment type="similarity">
    <text evidence="7">Belongs to the binding-protein-dependent transport system permease family.</text>
</comment>
<dbReference type="Proteomes" id="UP000295131">
    <property type="component" value="Unassembled WGS sequence"/>
</dbReference>
<keyword evidence="5 7" id="KW-1133">Transmembrane helix</keyword>
<dbReference type="PANTHER" id="PTHR43163">
    <property type="entry name" value="DIPEPTIDE TRANSPORT SYSTEM PERMEASE PROTEIN DPPB-RELATED"/>
    <property type="match status" value="1"/>
</dbReference>
<dbReference type="Gene3D" id="1.10.3720.10">
    <property type="entry name" value="MetI-like"/>
    <property type="match status" value="1"/>
</dbReference>
<evidence type="ECO:0000259" key="9">
    <source>
        <dbReference type="PROSITE" id="PS50928"/>
    </source>
</evidence>
<evidence type="ECO:0000256" key="8">
    <source>
        <dbReference type="SAM" id="SignalP"/>
    </source>
</evidence>
<feature type="transmembrane region" description="Helical" evidence="7">
    <location>
        <begin position="104"/>
        <end position="123"/>
    </location>
</feature>
<feature type="transmembrane region" description="Helical" evidence="7">
    <location>
        <begin position="245"/>
        <end position="267"/>
    </location>
</feature>
<comment type="subcellular location">
    <subcellularLocation>
        <location evidence="1 7">Cell membrane</location>
        <topology evidence="1 7">Multi-pass membrane protein</topology>
    </subcellularLocation>
</comment>
<dbReference type="AlphaFoldDB" id="A0A4R5PM01"/>
<comment type="caution">
    <text evidence="10">The sequence shown here is derived from an EMBL/GenBank/DDBJ whole genome shotgun (WGS) entry which is preliminary data.</text>
</comment>
<feature type="transmembrane region" description="Helical" evidence="7">
    <location>
        <begin position="183"/>
        <end position="204"/>
    </location>
</feature>
<feature type="signal peptide" evidence="8">
    <location>
        <begin position="1"/>
        <end position="25"/>
    </location>
</feature>
<evidence type="ECO:0000256" key="2">
    <source>
        <dbReference type="ARBA" id="ARBA00022448"/>
    </source>
</evidence>
<evidence type="ECO:0000313" key="11">
    <source>
        <dbReference type="Proteomes" id="UP000295131"/>
    </source>
</evidence>
<evidence type="ECO:0000256" key="6">
    <source>
        <dbReference type="ARBA" id="ARBA00023136"/>
    </source>
</evidence>
<dbReference type="OrthoDB" id="9807402at2"/>
<sequence>MHIATRLVRLALVLAAVAVLSFALAKSSPVDPVNAYLGADIARAGPEQRALIAARWGLDQPVPAQFFHWLGNMLVGELGYSMTYNAPVIDVIATRFRTSLPLMGLAWLFSGIVGFALGILAGSRPDSWVDRGIRLYAYVLASAPTFWIAILLLTVFSVGLGWTPVCCAGPIGVVPEEVTWLQSLHHLILPLAALSVLGVAQIALHTRAKMVEVMQSDFALYARAQGASRREIAIRHGARNAAIPALTVLFASLGELFGGSILAEQVFAYPGLGRATVEAGIRGDVPLLLALALFFSFFVFTGNAIADIVYRVVDPRMDGKLLR</sequence>
<evidence type="ECO:0000256" key="3">
    <source>
        <dbReference type="ARBA" id="ARBA00022475"/>
    </source>
</evidence>
<gene>
    <name evidence="10" type="ORF">E2A64_13435</name>
</gene>
<evidence type="ECO:0000313" key="10">
    <source>
        <dbReference type="EMBL" id="TDH36378.1"/>
    </source>
</evidence>
<dbReference type="GO" id="GO:0055085">
    <property type="term" value="P:transmembrane transport"/>
    <property type="evidence" value="ECO:0007669"/>
    <property type="project" value="InterPro"/>
</dbReference>
<dbReference type="EMBL" id="SMSI01000002">
    <property type="protein sequence ID" value="TDH36378.1"/>
    <property type="molecule type" value="Genomic_DNA"/>
</dbReference>
<dbReference type="GO" id="GO:0005886">
    <property type="term" value="C:plasma membrane"/>
    <property type="evidence" value="ECO:0007669"/>
    <property type="project" value="UniProtKB-SubCell"/>
</dbReference>
<dbReference type="PROSITE" id="PS50928">
    <property type="entry name" value="ABC_TM1"/>
    <property type="match status" value="1"/>
</dbReference>
<dbReference type="Pfam" id="PF19300">
    <property type="entry name" value="BPD_transp_1_N"/>
    <property type="match status" value="1"/>
</dbReference>